<dbReference type="PROSITE" id="PS51266">
    <property type="entry name" value="ZF_CHY"/>
    <property type="match status" value="1"/>
</dbReference>
<dbReference type="RefSeq" id="WP_276280584.1">
    <property type="nucleotide sequence ID" value="NZ_CP119809.1"/>
</dbReference>
<sequence length="117" mass="12877">MDEAGAEREIHGERVRGVGVGPGTRCAHYDSERDVVALRFACCESYFPCFRCHDAAADHDAERLPVESDESAVLCGVCGAELTPREFVDGEHRCPECGVAFNPGCGDHYDRYFDFGE</sequence>
<evidence type="ECO:0000256" key="4">
    <source>
        <dbReference type="SAM" id="MobiDB-lite"/>
    </source>
</evidence>
<gene>
    <name evidence="6" type="ORF">ACFQJ6_16655</name>
</gene>
<dbReference type="EMBL" id="JBHSZH010000005">
    <property type="protein sequence ID" value="MFC7081501.1"/>
    <property type="molecule type" value="Genomic_DNA"/>
</dbReference>
<dbReference type="Pfam" id="PF05495">
    <property type="entry name" value="zf-CHY"/>
    <property type="match status" value="1"/>
</dbReference>
<protein>
    <submittedName>
        <fullName evidence="6">CHY zinc finger protein</fullName>
    </submittedName>
</protein>
<dbReference type="GO" id="GO:0008270">
    <property type="term" value="F:zinc ion binding"/>
    <property type="evidence" value="ECO:0007669"/>
    <property type="project" value="UniProtKB-KW"/>
</dbReference>
<keyword evidence="1" id="KW-0479">Metal-binding</keyword>
<name>A0ABD5WS45_9EURY</name>
<keyword evidence="3" id="KW-0862">Zinc</keyword>
<evidence type="ECO:0000313" key="7">
    <source>
        <dbReference type="Proteomes" id="UP001596407"/>
    </source>
</evidence>
<reference evidence="6 7" key="1">
    <citation type="journal article" date="2019" name="Int. J. Syst. Evol. Microbiol.">
        <title>The Global Catalogue of Microorganisms (GCM) 10K type strain sequencing project: providing services to taxonomists for standard genome sequencing and annotation.</title>
        <authorList>
            <consortium name="The Broad Institute Genomics Platform"/>
            <consortium name="The Broad Institute Genome Sequencing Center for Infectious Disease"/>
            <person name="Wu L."/>
            <person name="Ma J."/>
        </authorList>
    </citation>
    <scope>NUCLEOTIDE SEQUENCE [LARGE SCALE GENOMIC DNA]</scope>
    <source>
        <strain evidence="6 7">DT72</strain>
    </source>
</reference>
<dbReference type="Proteomes" id="UP001596407">
    <property type="component" value="Unassembled WGS sequence"/>
</dbReference>
<evidence type="ECO:0000256" key="3">
    <source>
        <dbReference type="ARBA" id="ARBA00022833"/>
    </source>
</evidence>
<evidence type="ECO:0000256" key="1">
    <source>
        <dbReference type="ARBA" id="ARBA00022723"/>
    </source>
</evidence>
<dbReference type="PANTHER" id="PTHR28082">
    <property type="entry name" value="ZINC FINGER PROTEIN"/>
    <property type="match status" value="1"/>
</dbReference>
<keyword evidence="7" id="KW-1185">Reference proteome</keyword>
<evidence type="ECO:0000313" key="6">
    <source>
        <dbReference type="EMBL" id="MFC7081501.1"/>
    </source>
</evidence>
<feature type="compositionally biased region" description="Basic and acidic residues" evidence="4">
    <location>
        <begin position="1"/>
        <end position="16"/>
    </location>
</feature>
<evidence type="ECO:0000256" key="2">
    <source>
        <dbReference type="ARBA" id="ARBA00022771"/>
    </source>
</evidence>
<accession>A0ABD5WS45</accession>
<dbReference type="PANTHER" id="PTHR28082:SF1">
    <property type="entry name" value="HELPER OF TIM PROTEIN 13"/>
    <property type="match status" value="1"/>
</dbReference>
<organism evidence="6 7">
    <name type="scientific">Halorussus caseinilyticus</name>
    <dbReference type="NCBI Taxonomy" id="3034025"/>
    <lineage>
        <taxon>Archaea</taxon>
        <taxon>Methanobacteriati</taxon>
        <taxon>Methanobacteriota</taxon>
        <taxon>Stenosarchaea group</taxon>
        <taxon>Halobacteria</taxon>
        <taxon>Halobacteriales</taxon>
        <taxon>Haladaptataceae</taxon>
        <taxon>Halorussus</taxon>
    </lineage>
</organism>
<keyword evidence="2" id="KW-0863">Zinc-finger</keyword>
<feature type="domain" description="CHY-type" evidence="5">
    <location>
        <begin position="19"/>
        <end position="99"/>
    </location>
</feature>
<dbReference type="InterPro" id="IPR016694">
    <property type="entry name" value="UCP017292"/>
</dbReference>
<dbReference type="InterPro" id="IPR052604">
    <property type="entry name" value="Mito_Tim_assembly_helper"/>
</dbReference>
<dbReference type="AlphaFoldDB" id="A0ABD5WS45"/>
<feature type="region of interest" description="Disordered" evidence="4">
    <location>
        <begin position="1"/>
        <end position="21"/>
    </location>
</feature>
<dbReference type="PIRSF" id="PIRSF017292">
    <property type="entry name" value="UCP017292_Znf_CHY"/>
    <property type="match status" value="1"/>
</dbReference>
<dbReference type="InterPro" id="IPR037274">
    <property type="entry name" value="Znf_CHY_sf"/>
</dbReference>
<dbReference type="InterPro" id="IPR008913">
    <property type="entry name" value="Znf_CHY"/>
</dbReference>
<dbReference type="SUPFAM" id="SSF161219">
    <property type="entry name" value="CHY zinc finger-like"/>
    <property type="match status" value="1"/>
</dbReference>
<proteinExistence type="predicted"/>
<dbReference type="GeneID" id="79301743"/>
<evidence type="ECO:0000259" key="5">
    <source>
        <dbReference type="PROSITE" id="PS51266"/>
    </source>
</evidence>
<comment type="caution">
    <text evidence="6">The sequence shown here is derived from an EMBL/GenBank/DDBJ whole genome shotgun (WGS) entry which is preliminary data.</text>
</comment>